<dbReference type="InterPro" id="IPR050266">
    <property type="entry name" value="AB_hydrolase_sf"/>
</dbReference>
<keyword evidence="3" id="KW-1185">Reference proteome</keyword>
<dbReference type="Proteomes" id="UP000015454">
    <property type="component" value="Unassembled WGS sequence"/>
</dbReference>
<proteinExistence type="predicted"/>
<name>T0F6F0_9LEPT</name>
<dbReference type="GO" id="GO:0016787">
    <property type="term" value="F:hydrolase activity"/>
    <property type="evidence" value="ECO:0007669"/>
    <property type="project" value="UniProtKB-KW"/>
</dbReference>
<feature type="domain" description="AB hydrolase-1" evidence="1">
    <location>
        <begin position="1"/>
        <end position="155"/>
    </location>
</feature>
<reference evidence="2" key="1">
    <citation type="submission" date="2013-05" db="EMBL/GenBank/DDBJ databases">
        <authorList>
            <person name="Harkins D.M."/>
            <person name="Durkin A.S."/>
            <person name="Brinkac L.M."/>
            <person name="Haft D.H."/>
            <person name="Selengut J.D."/>
            <person name="Sanka R."/>
            <person name="DePew J."/>
            <person name="Purushe J."/>
            <person name="Hartskeerl R.A."/>
            <person name="Ahmed A."/>
            <person name="van der Linden H."/>
            <person name="Goris M.G.A."/>
            <person name="Vinetz J.M."/>
            <person name="Sutton G.G."/>
            <person name="Nierman W.C."/>
            <person name="Fouts D.E."/>
        </authorList>
    </citation>
    <scope>NUCLEOTIDE SEQUENCE [LARGE SCALE GENOMIC DNA]</scope>
    <source>
        <strain evidence="2">5399</strain>
    </source>
</reference>
<keyword evidence="2" id="KW-0378">Hydrolase</keyword>
<sequence length="177" mass="20304">MALENPSKVSALILMGPGGVDTTRSFPTKGLNRLFNYYTGSGPSIEKLTTFIRENLVYKGEEVPAALIEERYKSSIDPEVILKPPLRRPKGIPNFKNFDFTRDPRLLRCDVPTLVLWGTEDKVNRPSGGLSLQRRMPNCDLYYFNHTGHWVQWERSKEFNQITNIFFTIHSLGKVGW</sequence>
<comment type="caution">
    <text evidence="2">The sequence shown here is derived from an EMBL/GenBank/DDBJ whole genome shotgun (WGS) entry which is preliminary data.</text>
</comment>
<evidence type="ECO:0000259" key="1">
    <source>
        <dbReference type="Pfam" id="PF00561"/>
    </source>
</evidence>
<dbReference type="AlphaFoldDB" id="T0F6F0"/>
<evidence type="ECO:0000313" key="3">
    <source>
        <dbReference type="Proteomes" id="UP000015454"/>
    </source>
</evidence>
<dbReference type="PANTHER" id="PTHR43798:SF33">
    <property type="entry name" value="HYDROLASE, PUTATIVE (AFU_ORTHOLOGUE AFUA_2G14860)-RELATED"/>
    <property type="match status" value="1"/>
</dbReference>
<gene>
    <name evidence="2" type="ORF">LEP1GSC050_0659</name>
</gene>
<dbReference type="GO" id="GO:0016020">
    <property type="term" value="C:membrane"/>
    <property type="evidence" value="ECO:0007669"/>
    <property type="project" value="TreeGrafter"/>
</dbReference>
<dbReference type="Gene3D" id="3.40.50.1820">
    <property type="entry name" value="alpha/beta hydrolase"/>
    <property type="match status" value="1"/>
</dbReference>
<accession>T0F6F0</accession>
<dbReference type="EMBL" id="AHMO02000004">
    <property type="protein sequence ID" value="EQA46695.1"/>
    <property type="molecule type" value="Genomic_DNA"/>
</dbReference>
<organism evidence="2 3">
    <name type="scientific">Leptospira broomii serovar Hurstbridge str. 5399</name>
    <dbReference type="NCBI Taxonomy" id="1049789"/>
    <lineage>
        <taxon>Bacteria</taxon>
        <taxon>Pseudomonadati</taxon>
        <taxon>Spirochaetota</taxon>
        <taxon>Spirochaetia</taxon>
        <taxon>Leptospirales</taxon>
        <taxon>Leptospiraceae</taxon>
        <taxon>Leptospira</taxon>
    </lineage>
</organism>
<dbReference type="InterPro" id="IPR029058">
    <property type="entry name" value="AB_hydrolase_fold"/>
</dbReference>
<dbReference type="Pfam" id="PF00561">
    <property type="entry name" value="Abhydrolase_1"/>
    <property type="match status" value="1"/>
</dbReference>
<dbReference type="InterPro" id="IPR000073">
    <property type="entry name" value="AB_hydrolase_1"/>
</dbReference>
<dbReference type="STRING" id="1049789.LEP1GSC050_0659"/>
<protein>
    <submittedName>
        <fullName evidence="2">2-hydroxy-6-oxononadienedioate/2-hydroxy-6-oxononatrienedioate hydrolase</fullName>
    </submittedName>
</protein>
<evidence type="ECO:0000313" key="2">
    <source>
        <dbReference type="EMBL" id="EQA46695.1"/>
    </source>
</evidence>
<dbReference type="PANTHER" id="PTHR43798">
    <property type="entry name" value="MONOACYLGLYCEROL LIPASE"/>
    <property type="match status" value="1"/>
</dbReference>
<dbReference type="SUPFAM" id="SSF53474">
    <property type="entry name" value="alpha/beta-Hydrolases"/>
    <property type="match status" value="1"/>
</dbReference>